<dbReference type="InterPro" id="IPR051533">
    <property type="entry name" value="WaaL-like"/>
</dbReference>
<dbReference type="OrthoDB" id="1093278at2"/>
<dbReference type="InterPro" id="IPR007016">
    <property type="entry name" value="O-antigen_ligase-rel_domated"/>
</dbReference>
<dbReference type="RefSeq" id="WP_045030320.1">
    <property type="nucleotide sequence ID" value="NZ_JRHC01000003.1"/>
</dbReference>
<proteinExistence type="predicted"/>
<comment type="caution">
    <text evidence="7">The sequence shown here is derived from an EMBL/GenBank/DDBJ whole genome shotgun (WGS) entry which is preliminary data.</text>
</comment>
<accession>A0A0D8J872</accession>
<evidence type="ECO:0000256" key="2">
    <source>
        <dbReference type="ARBA" id="ARBA00022692"/>
    </source>
</evidence>
<feature type="transmembrane region" description="Helical" evidence="5">
    <location>
        <begin position="117"/>
        <end position="138"/>
    </location>
</feature>
<evidence type="ECO:0000256" key="5">
    <source>
        <dbReference type="SAM" id="Phobius"/>
    </source>
</evidence>
<evidence type="ECO:0000313" key="7">
    <source>
        <dbReference type="EMBL" id="KJF43185.1"/>
    </source>
</evidence>
<dbReference type="Pfam" id="PF04932">
    <property type="entry name" value="Wzy_C"/>
    <property type="match status" value="1"/>
</dbReference>
<feature type="transmembrane region" description="Helical" evidence="5">
    <location>
        <begin position="231"/>
        <end position="249"/>
    </location>
</feature>
<feature type="transmembrane region" description="Helical" evidence="5">
    <location>
        <begin position="15"/>
        <end position="42"/>
    </location>
</feature>
<feature type="domain" description="O-antigen ligase-related" evidence="6">
    <location>
        <begin position="390"/>
        <end position="465"/>
    </location>
</feature>
<organism evidence="7 8">
    <name type="scientific">Draconibacterium sediminis</name>
    <dbReference type="NCBI Taxonomy" id="1544798"/>
    <lineage>
        <taxon>Bacteria</taxon>
        <taxon>Pseudomonadati</taxon>
        <taxon>Bacteroidota</taxon>
        <taxon>Bacteroidia</taxon>
        <taxon>Marinilabiliales</taxon>
        <taxon>Prolixibacteraceae</taxon>
        <taxon>Draconibacterium</taxon>
    </lineage>
</organism>
<keyword evidence="3 5" id="KW-1133">Transmembrane helix</keyword>
<feature type="transmembrane region" description="Helical" evidence="5">
    <location>
        <begin position="158"/>
        <end position="176"/>
    </location>
</feature>
<reference evidence="7 8" key="1">
    <citation type="submission" date="2014-09" db="EMBL/GenBank/DDBJ databases">
        <title>Draft Genome Sequence of Draconibacterium sp. JN14CK-3.</title>
        <authorList>
            <person name="Dong C."/>
            <person name="Lai Q."/>
            <person name="Shao Z."/>
        </authorList>
    </citation>
    <scope>NUCLEOTIDE SEQUENCE [LARGE SCALE GENOMIC DNA]</scope>
    <source>
        <strain evidence="7 8">JN14CK-3</strain>
    </source>
</reference>
<protein>
    <recommendedName>
        <fullName evidence="6">O-antigen ligase-related domain-containing protein</fullName>
    </recommendedName>
</protein>
<dbReference type="PANTHER" id="PTHR37422:SF17">
    <property type="entry name" value="O-ANTIGEN LIGASE"/>
    <property type="match status" value="1"/>
</dbReference>
<dbReference type="EMBL" id="JRHC01000003">
    <property type="protein sequence ID" value="KJF43185.1"/>
    <property type="molecule type" value="Genomic_DNA"/>
</dbReference>
<evidence type="ECO:0000259" key="6">
    <source>
        <dbReference type="Pfam" id="PF04932"/>
    </source>
</evidence>
<keyword evidence="8" id="KW-1185">Reference proteome</keyword>
<dbReference type="STRING" id="1544798.LH29_13065"/>
<evidence type="ECO:0000256" key="3">
    <source>
        <dbReference type="ARBA" id="ARBA00022989"/>
    </source>
</evidence>
<comment type="subcellular location">
    <subcellularLocation>
        <location evidence="1">Membrane</location>
        <topology evidence="1">Multi-pass membrane protein</topology>
    </subcellularLocation>
</comment>
<feature type="transmembrane region" description="Helical" evidence="5">
    <location>
        <begin position="481"/>
        <end position="497"/>
    </location>
</feature>
<keyword evidence="4 5" id="KW-0472">Membrane</keyword>
<dbReference type="Proteomes" id="UP000032544">
    <property type="component" value="Unassembled WGS sequence"/>
</dbReference>
<feature type="transmembrane region" description="Helical" evidence="5">
    <location>
        <begin position="93"/>
        <end position="110"/>
    </location>
</feature>
<evidence type="ECO:0000256" key="1">
    <source>
        <dbReference type="ARBA" id="ARBA00004141"/>
    </source>
</evidence>
<dbReference type="PANTHER" id="PTHR37422">
    <property type="entry name" value="TEICHURONIC ACID BIOSYNTHESIS PROTEIN TUAE"/>
    <property type="match status" value="1"/>
</dbReference>
<name>A0A0D8J872_9BACT</name>
<evidence type="ECO:0000313" key="8">
    <source>
        <dbReference type="Proteomes" id="UP000032544"/>
    </source>
</evidence>
<dbReference type="AlphaFoldDB" id="A0A0D8J872"/>
<gene>
    <name evidence="7" type="ORF">LH29_13065</name>
</gene>
<keyword evidence="2 5" id="KW-0812">Transmembrane</keyword>
<feature type="transmembrane region" description="Helical" evidence="5">
    <location>
        <begin position="450"/>
        <end position="474"/>
    </location>
</feature>
<feature type="transmembrane region" description="Helical" evidence="5">
    <location>
        <begin position="63"/>
        <end position="81"/>
    </location>
</feature>
<evidence type="ECO:0000256" key="4">
    <source>
        <dbReference type="ARBA" id="ARBA00023136"/>
    </source>
</evidence>
<dbReference type="GO" id="GO:0016020">
    <property type="term" value="C:membrane"/>
    <property type="evidence" value="ECO:0007669"/>
    <property type="project" value="UniProtKB-SubCell"/>
</dbReference>
<sequence>MSLKNNTAELREKSFYYSLLLFVIVLPFSEALVSIAAAFLFLQSLLFQPVSDLKKSLIRHKSIFYILAIFGVYLLGMLHTRDFALSLYELKKVAFWVVIPLGIVLSPRLSEKRFYKVITVFCIAVTVVAVIAAIRFIFKSAFNISDFRDISLISHIRYSYQVALAIFCCIFLVIRSSKESGGFKYRSAIITMAVWLVLFLFLLKSIIGIIAFWGTVCFLGLYYLYTVKRKFNYLLVVILAILVALPIIYTKSVWNDFYNVEKLDPQTVDKYTASGNPYTFNFDSQEKENGHWVQSYICADELRTEWNKRSECKYDSLNIHGFSNRSTLVRYLTSRGLRKDSAGVSQLTEADIKNIEQGIANYIYAEKRFSLYPRIYETIWEYDRYKATGNPNDQSLSQRIEFVKASLEIIKTNIWFGIGTGNWKAEYAKAYDELNSQLKQENQRSSHNQYLNYIVKFGLIGFAVIMSMILIPVFKENQEKNLLLWLLFVFIGIANWGDANLETHMGLSFFCLFYSLFLWHSPEQIKNFTFQEKHK</sequence>